<dbReference type="SUPFAM" id="SSF51735">
    <property type="entry name" value="NAD(P)-binding Rossmann-fold domains"/>
    <property type="match status" value="1"/>
</dbReference>
<keyword evidence="3" id="KW-1185">Reference proteome</keyword>
<feature type="compositionally biased region" description="Basic and acidic residues" evidence="1">
    <location>
        <begin position="425"/>
        <end position="434"/>
    </location>
</feature>
<evidence type="ECO:0000313" key="2">
    <source>
        <dbReference type="EMBL" id="OLQ10235.1"/>
    </source>
</evidence>
<dbReference type="InterPro" id="IPR002347">
    <property type="entry name" value="SDR_fam"/>
</dbReference>
<evidence type="ECO:0000256" key="1">
    <source>
        <dbReference type="SAM" id="MobiDB-lite"/>
    </source>
</evidence>
<gene>
    <name evidence="2" type="primary">budC</name>
    <name evidence="2" type="ORF">AK812_SmicGene6091</name>
</gene>
<dbReference type="PANTHER" id="PTHR43431">
    <property type="entry name" value="OXIDOREDUCTASE, SHORT CHAIN DEHYDROGENASE/REDUCTASE FAMILY (AFU_ORTHOLOGUE AFUA_5G14000)"/>
    <property type="match status" value="1"/>
</dbReference>
<dbReference type="PANTHER" id="PTHR43431:SF1">
    <property type="entry name" value="OS08G0476300 PROTEIN"/>
    <property type="match status" value="1"/>
</dbReference>
<proteinExistence type="predicted"/>
<feature type="region of interest" description="Disordered" evidence="1">
    <location>
        <begin position="420"/>
        <end position="473"/>
    </location>
</feature>
<dbReference type="OrthoDB" id="5399006at2759"/>
<reference evidence="2 3" key="1">
    <citation type="submission" date="2016-02" db="EMBL/GenBank/DDBJ databases">
        <title>Genome analysis of coral dinoflagellate symbionts highlights evolutionary adaptations to a symbiotic lifestyle.</title>
        <authorList>
            <person name="Aranda M."/>
            <person name="Li Y."/>
            <person name="Liew Y.J."/>
            <person name="Baumgarten S."/>
            <person name="Simakov O."/>
            <person name="Wilson M."/>
            <person name="Piel J."/>
            <person name="Ashoor H."/>
            <person name="Bougouffa S."/>
            <person name="Bajic V.B."/>
            <person name="Ryu T."/>
            <person name="Ravasi T."/>
            <person name="Bayer T."/>
            <person name="Micklem G."/>
            <person name="Kim H."/>
            <person name="Bhak J."/>
            <person name="Lajeunesse T.C."/>
            <person name="Voolstra C.R."/>
        </authorList>
    </citation>
    <scope>NUCLEOTIDE SEQUENCE [LARGE SCALE GENOMIC DNA]</scope>
    <source>
        <strain evidence="2 3">CCMP2467</strain>
    </source>
</reference>
<dbReference type="Gene3D" id="3.40.50.720">
    <property type="entry name" value="NAD(P)-binding Rossmann-like Domain"/>
    <property type="match status" value="1"/>
</dbReference>
<sequence length="887" mass="96218">MFLEQQANLAVPVKRNSEFNLQIVRTAVITLSVAILAINRSARIFDRRRGNRLHPISHVVPSNWSILHLGSAAGFPVRAAEEPPADTVGQWAFYIPIDRRLPQRASGDWIVAGGVVIEQLCHGDERLISPFQNCLVDEIMANAAGSINVLTERDPAMLPNSGYHCSLFAKYPLAGISRSSMASRSGSTGCSEFREYRSDFDLSVQQQFCDEVLIRTANEVWFRPTVVISVFVGWKVSVTSFEVGARVYSIGPRQQPGRPDLKWANVCAGDVADQNHPGVNNAMEICDFAGVCHGSHFRLIVPGLQLSRRILRQLRNIAMLTSSVFPVWTAVFTQGATATEMIGGECFAADRLPREHWANNQRTPLCTACDRRFNMCHFCRGPSLLPIAIKLAMYVDLTAEDDPRSYDDAIFWEATQRAGGNAARDAARPRDPKAKPPPTPAQIAAQNSNNTGARGAGYQASSRRPKPKAAPDAAFRAAERELIALLGAAPLDDDPIEEPSPVSLGTRSDRRFLILLAGNIAHLMCSIGWMLRSLAMPLRTPGDRGSVRHFARSAVALAMHWNSSAATSARSSVTGVNGASTAASHTAAGTEHRMAKVAVIVGAASKHDKDGTDTELPPASRWGLGGALCLRFAKGGFHVALLGRRVPILEGVAKEVQAVGGTATCIQCDVEDNASVKDALDSAKSLGTVEVVIYNVAPPFPPGCDFTNLPMAEAVDPEYFTKAFNIGVSGCVRCIREIAPDMMEKCPNIKDEASGGNTEWQPEGYEVGREEGPEVPGQESRKYPDVMEIEANQGSATHISKHQAATTAGVRLGHQVPVWVQWADLLVADWSWKAYLASCPHGSWICMSVWSPVSWVYVVVTYRYGLLNLGGVPAIVVGRLLEADLSW</sequence>
<dbReference type="AlphaFoldDB" id="A0A1Q9ES29"/>
<comment type="caution">
    <text evidence="2">The sequence shown here is derived from an EMBL/GenBank/DDBJ whole genome shotgun (WGS) entry which is preliminary data.</text>
</comment>
<dbReference type="Pfam" id="PF00106">
    <property type="entry name" value="adh_short"/>
    <property type="match status" value="1"/>
</dbReference>
<accession>A0A1Q9ES29</accession>
<organism evidence="2 3">
    <name type="scientific">Symbiodinium microadriaticum</name>
    <name type="common">Dinoflagellate</name>
    <name type="synonym">Zooxanthella microadriatica</name>
    <dbReference type="NCBI Taxonomy" id="2951"/>
    <lineage>
        <taxon>Eukaryota</taxon>
        <taxon>Sar</taxon>
        <taxon>Alveolata</taxon>
        <taxon>Dinophyceae</taxon>
        <taxon>Suessiales</taxon>
        <taxon>Symbiodiniaceae</taxon>
        <taxon>Symbiodinium</taxon>
    </lineage>
</organism>
<dbReference type="Proteomes" id="UP000186817">
    <property type="component" value="Unassembled WGS sequence"/>
</dbReference>
<protein>
    <submittedName>
        <fullName evidence="2">Diacetyl reductase [(S)-acetoin forming]</fullName>
    </submittedName>
</protein>
<dbReference type="EMBL" id="LSRX01000082">
    <property type="protein sequence ID" value="OLQ10235.1"/>
    <property type="molecule type" value="Genomic_DNA"/>
</dbReference>
<dbReference type="InterPro" id="IPR036291">
    <property type="entry name" value="NAD(P)-bd_dom_sf"/>
</dbReference>
<evidence type="ECO:0000313" key="3">
    <source>
        <dbReference type="Proteomes" id="UP000186817"/>
    </source>
</evidence>
<name>A0A1Q9ES29_SYMMI</name>